<gene>
    <name evidence="2" type="ORF">AZOBR_70152</name>
</gene>
<reference evidence="2 3" key="1">
    <citation type="journal article" date="2011" name="PLoS Genet.">
        <title>Azospirillum genomes reveal transition of bacteria from aquatic to terrestrial environments.</title>
        <authorList>
            <person name="Wisniewski-Dye F."/>
            <person name="Borziak K."/>
            <person name="Khalsa-Moyers G."/>
            <person name="Alexandre G."/>
            <person name="Sukharnikov L.O."/>
            <person name="Wuichet K."/>
            <person name="Hurst G.B."/>
            <person name="McDonald W.H."/>
            <person name="Robertson J.S."/>
            <person name="Barbe V."/>
            <person name="Calteau A."/>
            <person name="Rouy Z."/>
            <person name="Mangenot S."/>
            <person name="Prigent-Combaret C."/>
            <person name="Normand P."/>
            <person name="Boyer M."/>
            <person name="Siguier P."/>
            <person name="Dessaux Y."/>
            <person name="Elmerich C."/>
            <person name="Condemine G."/>
            <person name="Krishnen G."/>
            <person name="Kennedy I."/>
            <person name="Paterson A.H."/>
            <person name="Gonzalez V."/>
            <person name="Mavingui P."/>
            <person name="Zhulin I.B."/>
        </authorList>
    </citation>
    <scope>NUCLEOTIDE SEQUENCE [LARGE SCALE GENOMIC DNA]</scope>
    <source>
        <strain evidence="2 3">Sp245</strain>
    </source>
</reference>
<keyword evidence="3" id="KW-1185">Reference proteome</keyword>
<sequence length="60" mass="6972">MVKGADPQRAHTPPREERFKAPCRDQFDERAGARRPESRLSRGCRSCRVQCASPRRTWNC</sequence>
<proteinExistence type="predicted"/>
<dbReference type="EMBL" id="HE577327">
    <property type="protein sequence ID" value="CCC97516.1"/>
    <property type="molecule type" value="Genomic_DNA"/>
</dbReference>
<dbReference type="KEGG" id="abs:AZOBR_70152"/>
<evidence type="ECO:0000313" key="2">
    <source>
        <dbReference type="EMBL" id="CCC97516.1"/>
    </source>
</evidence>
<feature type="compositionally biased region" description="Basic and acidic residues" evidence="1">
    <location>
        <begin position="1"/>
        <end position="40"/>
    </location>
</feature>
<dbReference type="AlphaFoldDB" id="A0A9P1NLE5"/>
<dbReference type="Proteomes" id="UP000007319">
    <property type="component" value="Chromosome"/>
</dbReference>
<feature type="region of interest" description="Disordered" evidence="1">
    <location>
        <begin position="1"/>
        <end position="41"/>
    </location>
</feature>
<organism evidence="2 3">
    <name type="scientific">Azospirillum baldaniorum</name>
    <dbReference type="NCBI Taxonomy" id="1064539"/>
    <lineage>
        <taxon>Bacteria</taxon>
        <taxon>Pseudomonadati</taxon>
        <taxon>Pseudomonadota</taxon>
        <taxon>Alphaproteobacteria</taxon>
        <taxon>Rhodospirillales</taxon>
        <taxon>Azospirillaceae</taxon>
        <taxon>Azospirillum</taxon>
    </lineage>
</organism>
<evidence type="ECO:0000313" key="3">
    <source>
        <dbReference type="Proteomes" id="UP000007319"/>
    </source>
</evidence>
<accession>A0A9P1NLE5</accession>
<protein>
    <submittedName>
        <fullName evidence="2">Uncharacterized protein</fullName>
    </submittedName>
</protein>
<name>A0A9P1NLE5_9PROT</name>
<evidence type="ECO:0000256" key="1">
    <source>
        <dbReference type="SAM" id="MobiDB-lite"/>
    </source>
</evidence>